<feature type="region of interest" description="Disordered" evidence="1">
    <location>
        <begin position="1"/>
        <end position="110"/>
    </location>
</feature>
<feature type="region of interest" description="Disordered" evidence="1">
    <location>
        <begin position="314"/>
        <end position="341"/>
    </location>
</feature>
<evidence type="ECO:0000313" key="2">
    <source>
        <dbReference type="EMBL" id="UMM25112.1"/>
    </source>
</evidence>
<dbReference type="InterPro" id="IPR008569">
    <property type="entry name" value="DUF851"/>
</dbReference>
<dbReference type="Pfam" id="PF05867">
    <property type="entry name" value="DUF851"/>
    <property type="match status" value="1"/>
</dbReference>
<name>A0AAE9JCQ4_CAEBR</name>
<feature type="compositionally biased region" description="Basic and acidic residues" evidence="1">
    <location>
        <begin position="56"/>
        <end position="91"/>
    </location>
</feature>
<dbReference type="EMBL" id="CP092622">
    <property type="protein sequence ID" value="UMM25112.1"/>
    <property type="molecule type" value="Genomic_DNA"/>
</dbReference>
<keyword evidence="3" id="KW-1185">Reference proteome</keyword>
<dbReference type="PANTHER" id="PTHR21592">
    <property type="entry name" value="CHROMOSOME UNDETERMINED SCAFFOLD_25, WHOLE GENOME SHOTGUN SEQUENCE"/>
    <property type="match status" value="1"/>
</dbReference>
<accession>A0AAE9JCQ4</accession>
<evidence type="ECO:0000256" key="1">
    <source>
        <dbReference type="SAM" id="MobiDB-lite"/>
    </source>
</evidence>
<organism evidence="2 3">
    <name type="scientific">Caenorhabditis briggsae</name>
    <dbReference type="NCBI Taxonomy" id="6238"/>
    <lineage>
        <taxon>Eukaryota</taxon>
        <taxon>Metazoa</taxon>
        <taxon>Ecdysozoa</taxon>
        <taxon>Nematoda</taxon>
        <taxon>Chromadorea</taxon>
        <taxon>Rhabditida</taxon>
        <taxon>Rhabditina</taxon>
        <taxon>Rhabditomorpha</taxon>
        <taxon>Rhabditoidea</taxon>
        <taxon>Rhabditidae</taxon>
        <taxon>Peloderinae</taxon>
        <taxon>Caenorhabditis</taxon>
    </lineage>
</organism>
<sequence>MAGNSRKSSRTKAKKKNNKHTRSSKNKRRSVKRSGTKSRTRNRTKTQTTSKSHTVTPEKSDERKRKEKGRADEFKEKEPDSEGRKTEERGGTESISKSKGNQVVQSSQIEQTKKIEVKNIEPDAEQVKRMLKKVKREKPRMLQKPLDEKSKLLMDRVVKKPYPLKYMSKSNQELLMDEKSSFFKVSIPSPTITTNNKKGSEEDNYDGYPKLADVLKMPEENVYVNDQDCPYWAVYMEPTDKDKEGVEEAISVGSDHLEAYNDHKLNLKVCLDKTIVILNPFQLTSELKKRDEQHFHDHLIFSNTVRSMINVQNTMSEASGGGQKNRKSERKEEKTPTVKATTKTIRIEARSPERFVYLRSDPIRTARDVRKKHAAATTTTTTQDC</sequence>
<protein>
    <submittedName>
        <fullName evidence="2">Uncharacterized protein</fullName>
    </submittedName>
</protein>
<feature type="compositionally biased region" description="Polar residues" evidence="1">
    <location>
        <begin position="45"/>
        <end position="55"/>
    </location>
</feature>
<evidence type="ECO:0000313" key="3">
    <source>
        <dbReference type="Proteomes" id="UP000829354"/>
    </source>
</evidence>
<feature type="compositionally biased region" description="Polar residues" evidence="1">
    <location>
        <begin position="94"/>
        <end position="110"/>
    </location>
</feature>
<dbReference type="PANTHER" id="PTHR21592:SF8">
    <property type="entry name" value="PROTEIN CBG17952"/>
    <property type="match status" value="1"/>
</dbReference>
<dbReference type="AlphaFoldDB" id="A0AAE9JCQ4"/>
<gene>
    <name evidence="2" type="ORF">L5515_005064</name>
</gene>
<reference evidence="2 3" key="1">
    <citation type="submission" date="2022-04" db="EMBL/GenBank/DDBJ databases">
        <title>Chromosome-level reference genomes for two strains of Caenorhabditis briggsae: an improved platform for comparative genomics.</title>
        <authorList>
            <person name="Stevens L."/>
            <person name="Andersen E."/>
        </authorList>
    </citation>
    <scope>NUCLEOTIDE SEQUENCE [LARGE SCALE GENOMIC DNA]</scope>
    <source>
        <strain evidence="2">VX34</strain>
        <tissue evidence="2">Whole-organism</tissue>
    </source>
</reference>
<dbReference type="Proteomes" id="UP000829354">
    <property type="component" value="Chromosome III"/>
</dbReference>
<feature type="compositionally biased region" description="Basic residues" evidence="1">
    <location>
        <begin position="7"/>
        <end position="44"/>
    </location>
</feature>
<proteinExistence type="predicted"/>